<organism evidence="12 13">
    <name type="scientific">Sulfurovum indicum</name>
    <dbReference type="NCBI Taxonomy" id="2779528"/>
    <lineage>
        <taxon>Bacteria</taxon>
        <taxon>Pseudomonadati</taxon>
        <taxon>Campylobacterota</taxon>
        <taxon>Epsilonproteobacteria</taxon>
        <taxon>Campylobacterales</taxon>
        <taxon>Sulfurovaceae</taxon>
        <taxon>Sulfurovum</taxon>
    </lineage>
</organism>
<comment type="cofactor">
    <cofactor evidence="2">
        <name>thiamine diphosphate</name>
        <dbReference type="ChEBI" id="CHEBI:58937"/>
    </cofactor>
</comment>
<dbReference type="CDD" id="cd03375">
    <property type="entry name" value="TPP_OGFOR"/>
    <property type="match status" value="1"/>
</dbReference>
<evidence type="ECO:0000256" key="5">
    <source>
        <dbReference type="ARBA" id="ARBA00022842"/>
    </source>
</evidence>
<dbReference type="InterPro" id="IPR051457">
    <property type="entry name" value="2-oxoacid:Fd_oxidoreductase"/>
</dbReference>
<keyword evidence="13" id="KW-1185">Reference proteome</keyword>
<dbReference type="Pfam" id="PF02775">
    <property type="entry name" value="TPP_enzyme_C"/>
    <property type="match status" value="1"/>
</dbReference>
<dbReference type="GO" id="GO:0051536">
    <property type="term" value="F:iron-sulfur cluster binding"/>
    <property type="evidence" value="ECO:0007669"/>
    <property type="project" value="UniProtKB-KW"/>
</dbReference>
<evidence type="ECO:0000256" key="2">
    <source>
        <dbReference type="ARBA" id="ARBA00001964"/>
    </source>
</evidence>
<dbReference type="EMBL" id="CP063164">
    <property type="protein sequence ID" value="QOR62869.1"/>
    <property type="molecule type" value="Genomic_DNA"/>
</dbReference>
<accession>A0A7M1S826</accession>
<dbReference type="KEGG" id="sinu:IMZ28_05230"/>
<dbReference type="GO" id="GO:0030976">
    <property type="term" value="F:thiamine pyrophosphate binding"/>
    <property type="evidence" value="ECO:0007669"/>
    <property type="project" value="InterPro"/>
</dbReference>
<keyword evidence="5" id="KW-0460">Magnesium</keyword>
<dbReference type="InterPro" id="IPR029061">
    <property type="entry name" value="THDP-binding"/>
</dbReference>
<evidence type="ECO:0000259" key="10">
    <source>
        <dbReference type="Pfam" id="PF02775"/>
    </source>
</evidence>
<evidence type="ECO:0000313" key="13">
    <source>
        <dbReference type="Proteomes" id="UP000595074"/>
    </source>
</evidence>
<dbReference type="GO" id="GO:0046872">
    <property type="term" value="F:metal ion binding"/>
    <property type="evidence" value="ECO:0007669"/>
    <property type="project" value="UniProtKB-KW"/>
</dbReference>
<dbReference type="GO" id="GO:0045333">
    <property type="term" value="P:cellular respiration"/>
    <property type="evidence" value="ECO:0007669"/>
    <property type="project" value="UniProtKB-ARBA"/>
</dbReference>
<dbReference type="SUPFAM" id="SSF52518">
    <property type="entry name" value="Thiamin diphosphate-binding fold (THDP-binding)"/>
    <property type="match status" value="1"/>
</dbReference>
<proteinExistence type="predicted"/>
<evidence type="ECO:0000256" key="8">
    <source>
        <dbReference type="ARBA" id="ARBA00023014"/>
    </source>
</evidence>
<evidence type="ECO:0000256" key="4">
    <source>
        <dbReference type="ARBA" id="ARBA00022723"/>
    </source>
</evidence>
<evidence type="ECO:0000256" key="7">
    <source>
        <dbReference type="ARBA" id="ARBA00023004"/>
    </source>
</evidence>
<keyword evidence="6" id="KW-0560">Oxidoreductase</keyword>
<dbReference type="Gene3D" id="3.40.50.970">
    <property type="match status" value="1"/>
</dbReference>
<reference evidence="12 13" key="1">
    <citation type="submission" date="2020-10" db="EMBL/GenBank/DDBJ databases">
        <title>The genome of sulfurovum sp.</title>
        <authorList>
            <person name="Xie S."/>
            <person name="Shao Z."/>
            <person name="Jiang L."/>
        </authorList>
    </citation>
    <scope>NUCLEOTIDE SEQUENCE [LARGE SCALE GENOMIC DNA]</scope>
    <source>
        <strain evidence="12 13">ST-419</strain>
    </source>
</reference>
<gene>
    <name evidence="12" type="ORF">IMZ28_05230</name>
</gene>
<dbReference type="NCBIfam" id="TIGR02177">
    <property type="entry name" value="PorB_KorB"/>
    <property type="match status" value="1"/>
</dbReference>
<dbReference type="InterPro" id="IPR011766">
    <property type="entry name" value="TPP_enzyme_TPP-bd"/>
</dbReference>
<name>A0A7M1S826_9BACT</name>
<evidence type="ECO:0000256" key="3">
    <source>
        <dbReference type="ARBA" id="ARBA00001966"/>
    </source>
</evidence>
<protein>
    <submittedName>
        <fullName evidence="12">2-oxoacid ferredoxin oxidoreductase</fullName>
    </submittedName>
</protein>
<dbReference type="RefSeq" id="WP_197549686.1">
    <property type="nucleotide sequence ID" value="NZ_CP063164.1"/>
</dbReference>
<feature type="domain" description="Thiamine pyrophosphate enzyme TPP-binding" evidence="10">
    <location>
        <begin position="52"/>
        <end position="194"/>
    </location>
</feature>
<evidence type="ECO:0000313" key="12">
    <source>
        <dbReference type="EMBL" id="QOR62869.1"/>
    </source>
</evidence>
<dbReference type="Proteomes" id="UP000595074">
    <property type="component" value="Chromosome"/>
</dbReference>
<dbReference type="GO" id="GO:0044281">
    <property type="term" value="P:small molecule metabolic process"/>
    <property type="evidence" value="ECO:0007669"/>
    <property type="project" value="UniProtKB-ARBA"/>
</dbReference>
<sequence length="281" mass="30876">MKHPLDRTDIDNAWCPGCGNFAILKLLKEVLTELELDPKNTVIVSGIGQAAKTPYYIGTHMFCGLHGRALPVSAALKLSNPALTVIAEGGDGDMYGEGGNHFLHTIRRNPDIVHIVHNNMVYGLTKGQASPTSQKGFKTPVQVKGVNNEPFNPVSVALALKAGFVSRVNIGNYTHAKSVLKEAFLHKGYALVDVFQPCVVFNKVNTYKWFKENTAEIEDSHDSSNLLSAMQKALENAPVPIGIFYQTMQSTFEENLRGDDTRALYSLSHDIDKLQLLFGAY</sequence>
<keyword evidence="8" id="KW-0411">Iron-sulfur</keyword>
<evidence type="ECO:0000259" key="11">
    <source>
        <dbReference type="Pfam" id="PF12367"/>
    </source>
</evidence>
<dbReference type="InterPro" id="IPR011896">
    <property type="entry name" value="OFOB"/>
</dbReference>
<evidence type="ECO:0000256" key="9">
    <source>
        <dbReference type="ARBA" id="ARBA00023052"/>
    </source>
</evidence>
<evidence type="ECO:0000256" key="6">
    <source>
        <dbReference type="ARBA" id="ARBA00023002"/>
    </source>
</evidence>
<dbReference type="InterPro" id="IPR032686">
    <property type="entry name" value="PFO_beta_C"/>
</dbReference>
<keyword evidence="4" id="KW-0479">Metal-binding</keyword>
<keyword evidence="7" id="KW-0408">Iron</keyword>
<dbReference type="AlphaFoldDB" id="A0A7M1S826"/>
<dbReference type="GO" id="GO:0016625">
    <property type="term" value="F:oxidoreductase activity, acting on the aldehyde or oxo group of donors, iron-sulfur protein as acceptor"/>
    <property type="evidence" value="ECO:0007669"/>
    <property type="project" value="UniProtKB-ARBA"/>
</dbReference>
<comment type="cofactor">
    <cofactor evidence="3">
        <name>[4Fe-4S] cluster</name>
        <dbReference type="ChEBI" id="CHEBI:49883"/>
    </cofactor>
</comment>
<keyword evidence="9" id="KW-0786">Thiamine pyrophosphate</keyword>
<dbReference type="PANTHER" id="PTHR48084:SF4">
    <property type="entry name" value="2-OXOGLUTARATE OXIDOREDUCTASE SUBUNIT KORB"/>
    <property type="match status" value="1"/>
</dbReference>
<feature type="domain" description="Pyruvate ferredoxin oxidoreductase beta subunit C-terminal" evidence="11">
    <location>
        <begin position="198"/>
        <end position="257"/>
    </location>
</feature>
<evidence type="ECO:0000256" key="1">
    <source>
        <dbReference type="ARBA" id="ARBA00001946"/>
    </source>
</evidence>
<comment type="cofactor">
    <cofactor evidence="1">
        <name>Mg(2+)</name>
        <dbReference type="ChEBI" id="CHEBI:18420"/>
    </cofactor>
</comment>
<dbReference type="Pfam" id="PF12367">
    <property type="entry name" value="PFO_beta_C"/>
    <property type="match status" value="1"/>
</dbReference>
<dbReference type="PANTHER" id="PTHR48084">
    <property type="entry name" value="2-OXOGLUTARATE OXIDOREDUCTASE SUBUNIT KORB-RELATED"/>
    <property type="match status" value="1"/>
</dbReference>